<dbReference type="InterPro" id="IPR046346">
    <property type="entry name" value="Aminoacid_DH-like_N_sf"/>
</dbReference>
<dbReference type="InterPro" id="IPR015884">
    <property type="entry name" value="Malic_enzyme_CS"/>
</dbReference>
<dbReference type="InterPro" id="IPR012301">
    <property type="entry name" value="Malic_N_dom"/>
</dbReference>
<dbReference type="Gene3D" id="3.40.50.10380">
    <property type="entry name" value="Malic enzyme, N-terminal domain"/>
    <property type="match status" value="1"/>
</dbReference>
<dbReference type="SUPFAM" id="SSF51735">
    <property type="entry name" value="NAD(P)-binding Rossmann-fold domains"/>
    <property type="match status" value="1"/>
</dbReference>
<proteinExistence type="inferred from homology"/>
<dbReference type="CDD" id="cd05311">
    <property type="entry name" value="NAD_bind_2_malic_enz"/>
    <property type="match status" value="1"/>
</dbReference>
<dbReference type="GO" id="GO:0051287">
    <property type="term" value="F:NAD binding"/>
    <property type="evidence" value="ECO:0007669"/>
    <property type="project" value="InterPro"/>
</dbReference>
<dbReference type="EMBL" id="JADWDC010000007">
    <property type="protein sequence ID" value="MCC0176223.1"/>
    <property type="molecule type" value="Genomic_DNA"/>
</dbReference>
<dbReference type="InterPro" id="IPR051674">
    <property type="entry name" value="Malate_Decarboxylase"/>
</dbReference>
<name>A0A964BMQ2_9CYAN</name>
<evidence type="ECO:0000313" key="8">
    <source>
        <dbReference type="Proteomes" id="UP000729733"/>
    </source>
</evidence>
<organism evidence="7 8">
    <name type="scientific">Waterburya agarophytonicola KI4</name>
    <dbReference type="NCBI Taxonomy" id="2874699"/>
    <lineage>
        <taxon>Bacteria</taxon>
        <taxon>Bacillati</taxon>
        <taxon>Cyanobacteriota</taxon>
        <taxon>Cyanophyceae</taxon>
        <taxon>Pleurocapsales</taxon>
        <taxon>Hyellaceae</taxon>
        <taxon>Waterburya</taxon>
        <taxon>Waterburya agarophytonicola</taxon>
    </lineage>
</organism>
<protein>
    <submittedName>
        <fullName evidence="7">NAD-dependent malic enzyme</fullName>
    </submittedName>
</protein>
<evidence type="ECO:0000259" key="6">
    <source>
        <dbReference type="PROSITE" id="PS51671"/>
    </source>
</evidence>
<comment type="cofactor">
    <cofactor evidence="2">
        <name>Mg(2+)</name>
        <dbReference type="ChEBI" id="CHEBI:18420"/>
    </cofactor>
</comment>
<dbReference type="PANTHER" id="PTHR43237">
    <property type="entry name" value="NADP-DEPENDENT MALIC ENZYME"/>
    <property type="match status" value="1"/>
</dbReference>
<dbReference type="PROSITE" id="PS51671">
    <property type="entry name" value="ACT"/>
    <property type="match status" value="1"/>
</dbReference>
<dbReference type="Gene3D" id="3.40.50.720">
    <property type="entry name" value="NAD(P)-binding Rossmann-like Domain"/>
    <property type="match status" value="1"/>
</dbReference>
<comment type="similarity">
    <text evidence="3">Belongs to the malic enzymes family.</text>
</comment>
<dbReference type="RefSeq" id="WP_229639262.1">
    <property type="nucleotide sequence ID" value="NZ_JADWDC010000007.1"/>
</dbReference>
<dbReference type="InterPro" id="IPR045213">
    <property type="entry name" value="Malic_NAD-bd_bact_type"/>
</dbReference>
<evidence type="ECO:0000256" key="4">
    <source>
        <dbReference type="ARBA" id="ARBA00022723"/>
    </source>
</evidence>
<evidence type="ECO:0000256" key="3">
    <source>
        <dbReference type="ARBA" id="ARBA00008785"/>
    </source>
</evidence>
<dbReference type="Gene3D" id="3.30.70.260">
    <property type="match status" value="1"/>
</dbReference>
<keyword evidence="5" id="KW-0560">Oxidoreductase</keyword>
<dbReference type="Proteomes" id="UP000729733">
    <property type="component" value="Unassembled WGS sequence"/>
</dbReference>
<comment type="cofactor">
    <cofactor evidence="1">
        <name>Mn(2+)</name>
        <dbReference type="ChEBI" id="CHEBI:29035"/>
    </cofactor>
</comment>
<reference evidence="7" key="1">
    <citation type="journal article" date="2021" name="Antonie Van Leeuwenhoek">
        <title>Draft genome and description of Waterburya agarophytonicola gen. nov. sp. nov. (Pleurocapsales, Cyanobacteria): a seaweed symbiont.</title>
        <authorList>
            <person name="Bonthond G."/>
            <person name="Shalygin S."/>
            <person name="Bayer T."/>
            <person name="Weinberger F."/>
        </authorList>
    </citation>
    <scope>NUCLEOTIDE SEQUENCE</scope>
    <source>
        <strain evidence="7">KI4</strain>
    </source>
</reference>
<dbReference type="PANTHER" id="PTHR43237:SF4">
    <property type="entry name" value="NADP-DEPENDENT MALIC ENZYME"/>
    <property type="match status" value="1"/>
</dbReference>
<dbReference type="InterPro" id="IPR012302">
    <property type="entry name" value="Malic_NAD-bd"/>
</dbReference>
<dbReference type="InterPro" id="IPR037062">
    <property type="entry name" value="Malic_N_dom_sf"/>
</dbReference>
<evidence type="ECO:0000313" key="7">
    <source>
        <dbReference type="EMBL" id="MCC0176223.1"/>
    </source>
</evidence>
<evidence type="ECO:0000256" key="2">
    <source>
        <dbReference type="ARBA" id="ARBA00001946"/>
    </source>
</evidence>
<dbReference type="Pfam" id="PF13291">
    <property type="entry name" value="ACT_4"/>
    <property type="match status" value="1"/>
</dbReference>
<dbReference type="AlphaFoldDB" id="A0A964BMQ2"/>
<accession>A0A964BMQ2</accession>
<evidence type="ECO:0000256" key="1">
    <source>
        <dbReference type="ARBA" id="ARBA00001936"/>
    </source>
</evidence>
<dbReference type="InterPro" id="IPR036291">
    <property type="entry name" value="NAD(P)-bd_dom_sf"/>
</dbReference>
<keyword evidence="8" id="KW-1185">Reference proteome</keyword>
<gene>
    <name evidence="7" type="ORF">I4641_04435</name>
</gene>
<dbReference type="FunFam" id="3.40.50.720:FF:000095">
    <property type="entry name" value="NADP-dependent malic enzyme"/>
    <property type="match status" value="1"/>
</dbReference>
<dbReference type="FunFam" id="3.40.50.10380:FF:000003">
    <property type="entry name" value="NADP-dependent malic enzyme"/>
    <property type="match status" value="1"/>
</dbReference>
<dbReference type="SMART" id="SM00919">
    <property type="entry name" value="Malic_M"/>
    <property type="match status" value="1"/>
</dbReference>
<dbReference type="InterPro" id="IPR002912">
    <property type="entry name" value="ACT_dom"/>
</dbReference>
<evidence type="ECO:0000256" key="5">
    <source>
        <dbReference type="ARBA" id="ARBA00023002"/>
    </source>
</evidence>
<dbReference type="Pfam" id="PF03949">
    <property type="entry name" value="Malic_M"/>
    <property type="match status" value="1"/>
</dbReference>
<dbReference type="GO" id="GO:0016616">
    <property type="term" value="F:oxidoreductase activity, acting on the CH-OH group of donors, NAD or NADP as acceptor"/>
    <property type="evidence" value="ECO:0007669"/>
    <property type="project" value="InterPro"/>
</dbReference>
<dbReference type="SMART" id="SM01274">
    <property type="entry name" value="malic"/>
    <property type="match status" value="1"/>
</dbReference>
<comment type="caution">
    <text evidence="7">The sequence shown here is derived from an EMBL/GenBank/DDBJ whole genome shotgun (WGS) entry which is preliminary data.</text>
</comment>
<sequence length="468" mass="50134">MVELNPSASFSLKIELEIPNRPGALASIMSTVASVGGSLGDIVLLQRNLKYTHRELTIDASSTEQGDKIIAAIKSLPKVKVISYNDRTFAIHRGGKISVESKLPLNSQSDLAMAYTPGVGRICRAIAENPEEVYNLTIKSNTVAVVTDGSAVLGLGNLGPEASLPVMEGKALLFKEFAGIDAFPIALDTQDTEEIIKAVKQIAPVFGGVNLEDITAPRCFEIEHRLRQELDIPVFHDDQHGTAIVVLAALYNALKLIGKEINEIKIVINGAGAAGIAIALLLKKAGASNITICDSKGIISTQRDDLNSNKQEFAVKQQGTLADAMKDADVFLGVSAPGVVTPEMVYTMADQGIVFAMANPIPEIQPELIYDYVAVMATGRSDYPNQINNVLAFPGVFRGALDCRATAITTNMYLEAAKAIALLVNDDDLDREHIIPSVFDKRVATTVAQAVCLAAQRDNIAQKPITNK</sequence>
<dbReference type="GO" id="GO:0004470">
    <property type="term" value="F:malic enzyme activity"/>
    <property type="evidence" value="ECO:0007669"/>
    <property type="project" value="InterPro"/>
</dbReference>
<dbReference type="GO" id="GO:0046872">
    <property type="term" value="F:metal ion binding"/>
    <property type="evidence" value="ECO:0007669"/>
    <property type="project" value="UniProtKB-KW"/>
</dbReference>
<dbReference type="SUPFAM" id="SSF53223">
    <property type="entry name" value="Aminoacid dehydrogenase-like, N-terminal domain"/>
    <property type="match status" value="1"/>
</dbReference>
<dbReference type="PROSITE" id="PS00331">
    <property type="entry name" value="MALIC_ENZYMES"/>
    <property type="match status" value="1"/>
</dbReference>
<dbReference type="Pfam" id="PF00390">
    <property type="entry name" value="malic"/>
    <property type="match status" value="1"/>
</dbReference>
<keyword evidence="4" id="KW-0479">Metal-binding</keyword>
<feature type="domain" description="ACT" evidence="6">
    <location>
        <begin position="13"/>
        <end position="87"/>
    </location>
</feature>